<gene>
    <name evidence="1" type="ORF">L3Q82_003916</name>
</gene>
<proteinExistence type="predicted"/>
<sequence>MICRILLLITLTSCVCGTFVVNVTQSSYQAEENQNITLEWTFTIKKEMPLTSLYIFCELFSDPKCPNPVSAP</sequence>
<name>A0ACB8X9L5_9TELE</name>
<dbReference type="Proteomes" id="UP000831701">
    <property type="component" value="Chromosome 2"/>
</dbReference>
<protein>
    <submittedName>
        <fullName evidence="1">Uncharacterized protein</fullName>
    </submittedName>
</protein>
<evidence type="ECO:0000313" key="1">
    <source>
        <dbReference type="EMBL" id="KAI3375608.1"/>
    </source>
</evidence>
<dbReference type="EMBL" id="CM041532">
    <property type="protein sequence ID" value="KAI3375608.1"/>
    <property type="molecule type" value="Genomic_DNA"/>
</dbReference>
<comment type="caution">
    <text evidence="1">The sequence shown here is derived from an EMBL/GenBank/DDBJ whole genome shotgun (WGS) entry which is preliminary data.</text>
</comment>
<evidence type="ECO:0000313" key="2">
    <source>
        <dbReference type="Proteomes" id="UP000831701"/>
    </source>
</evidence>
<organism evidence="1 2">
    <name type="scientific">Scortum barcoo</name>
    <name type="common">barcoo grunter</name>
    <dbReference type="NCBI Taxonomy" id="214431"/>
    <lineage>
        <taxon>Eukaryota</taxon>
        <taxon>Metazoa</taxon>
        <taxon>Chordata</taxon>
        <taxon>Craniata</taxon>
        <taxon>Vertebrata</taxon>
        <taxon>Euteleostomi</taxon>
        <taxon>Actinopterygii</taxon>
        <taxon>Neopterygii</taxon>
        <taxon>Teleostei</taxon>
        <taxon>Neoteleostei</taxon>
        <taxon>Acanthomorphata</taxon>
        <taxon>Eupercaria</taxon>
        <taxon>Centrarchiformes</taxon>
        <taxon>Terapontoidei</taxon>
        <taxon>Terapontidae</taxon>
        <taxon>Scortum</taxon>
    </lineage>
</organism>
<keyword evidence="2" id="KW-1185">Reference proteome</keyword>
<accession>A0ACB8X9L5</accession>
<reference evidence="1" key="1">
    <citation type="submission" date="2022-04" db="EMBL/GenBank/DDBJ databases">
        <title>Jade perch genome.</title>
        <authorList>
            <person name="Chao B."/>
        </authorList>
    </citation>
    <scope>NUCLEOTIDE SEQUENCE</scope>
    <source>
        <strain evidence="1">CB-2022</strain>
    </source>
</reference>